<dbReference type="Ensembl" id="ENSSAUT00010014075.1">
    <property type="protein sequence ID" value="ENSSAUP00010013235.1"/>
    <property type="gene ID" value="ENSSAUG00010005771.1"/>
</dbReference>
<dbReference type="GeneTree" id="ENSGT00940000156833"/>
<dbReference type="InterPro" id="IPR015943">
    <property type="entry name" value="WD40/YVTN_repeat-like_dom_sf"/>
</dbReference>
<dbReference type="InterPro" id="IPR001680">
    <property type="entry name" value="WD40_rpt"/>
</dbReference>
<dbReference type="Pfam" id="PF21032">
    <property type="entry name" value="PROPPIN"/>
    <property type="match status" value="1"/>
</dbReference>
<evidence type="ECO:0000256" key="5">
    <source>
        <dbReference type="ARBA" id="ARBA00023121"/>
    </source>
</evidence>
<keyword evidence="2" id="KW-0853">WD repeat</keyword>
<reference evidence="8" key="2">
    <citation type="submission" date="2025-08" db="UniProtKB">
        <authorList>
            <consortium name="Ensembl"/>
        </authorList>
    </citation>
    <scope>IDENTIFICATION</scope>
</reference>
<comment type="similarity">
    <text evidence="7">Belongs to the WD repeat PROPPIN family.</text>
</comment>
<dbReference type="InterPro" id="IPR036322">
    <property type="entry name" value="WD40_repeat_dom_sf"/>
</dbReference>
<organism evidence="8 9">
    <name type="scientific">Sparus aurata</name>
    <name type="common">Gilthead sea bream</name>
    <dbReference type="NCBI Taxonomy" id="8175"/>
    <lineage>
        <taxon>Eukaryota</taxon>
        <taxon>Metazoa</taxon>
        <taxon>Chordata</taxon>
        <taxon>Craniata</taxon>
        <taxon>Vertebrata</taxon>
        <taxon>Euteleostomi</taxon>
        <taxon>Actinopterygii</taxon>
        <taxon>Neopterygii</taxon>
        <taxon>Teleostei</taxon>
        <taxon>Neoteleostei</taxon>
        <taxon>Acanthomorphata</taxon>
        <taxon>Eupercaria</taxon>
        <taxon>Spariformes</taxon>
        <taxon>Sparidae</taxon>
        <taxon>Sparus</taxon>
    </lineage>
</organism>
<dbReference type="GO" id="GO:0032266">
    <property type="term" value="F:phosphatidylinositol-3-phosphate binding"/>
    <property type="evidence" value="ECO:0007669"/>
    <property type="project" value="UniProtKB-ARBA"/>
</dbReference>
<evidence type="ECO:0000256" key="4">
    <source>
        <dbReference type="ARBA" id="ARBA00023006"/>
    </source>
</evidence>
<evidence type="ECO:0000256" key="2">
    <source>
        <dbReference type="ARBA" id="ARBA00022574"/>
    </source>
</evidence>
<gene>
    <name evidence="8" type="primary">WIPI1</name>
    <name evidence="8" type="synonym">wipi1</name>
</gene>
<dbReference type="Proteomes" id="UP000472265">
    <property type="component" value="Chromosome 23"/>
</dbReference>
<dbReference type="GO" id="GO:0006950">
    <property type="term" value="P:response to stress"/>
    <property type="evidence" value="ECO:0007669"/>
    <property type="project" value="UniProtKB-ARBA"/>
</dbReference>
<comment type="subcellular location">
    <subcellularLocation>
        <location evidence="1">Preautophagosomal structure membrane</location>
        <topology evidence="1">Peripheral membrane protein</topology>
    </subcellularLocation>
</comment>
<evidence type="ECO:0000256" key="1">
    <source>
        <dbReference type="ARBA" id="ARBA00004623"/>
    </source>
</evidence>
<evidence type="ECO:0000313" key="9">
    <source>
        <dbReference type="Proteomes" id="UP000472265"/>
    </source>
</evidence>
<keyword evidence="9" id="KW-1185">Reference proteome</keyword>
<keyword evidence="4" id="KW-0072">Autophagy</keyword>
<evidence type="ECO:0000256" key="6">
    <source>
        <dbReference type="ARBA" id="ARBA00023136"/>
    </source>
</evidence>
<dbReference type="AlphaFoldDB" id="A0A671UH09"/>
<name>A0A671UH09_SPAAU</name>
<dbReference type="Gene3D" id="2.130.10.10">
    <property type="entry name" value="YVTN repeat-like/Quinoprotein amine dehydrogenase"/>
    <property type="match status" value="1"/>
</dbReference>
<dbReference type="SMART" id="SM00320">
    <property type="entry name" value="WD40"/>
    <property type="match status" value="3"/>
</dbReference>
<keyword evidence="3" id="KW-0677">Repeat</keyword>
<dbReference type="GO" id="GO:0034045">
    <property type="term" value="C:phagophore assembly site membrane"/>
    <property type="evidence" value="ECO:0007669"/>
    <property type="project" value="UniProtKB-SubCell"/>
</dbReference>
<keyword evidence="6" id="KW-0472">Membrane</keyword>
<protein>
    <submittedName>
        <fullName evidence="8">WD repeat domain, phosphoinositide interacting 1</fullName>
    </submittedName>
</protein>
<dbReference type="GO" id="GO:0034497">
    <property type="term" value="P:protein localization to phagophore assembly site"/>
    <property type="evidence" value="ECO:0007669"/>
    <property type="project" value="UniProtKB-ARBA"/>
</dbReference>
<sequence length="408" mass="44555">CARTGYKLFSLTMVEKLDCIHESAETPDVYIVERLFSSSLVVVVSTTMPQRMNIYHFKKGTEICNYSYPNNILAVKLNRQRLVVCLEESIYIHNIKDMKLLKTLLNTPSNPSGLCALSINHSNSYLAYPGSATIGEIIVYDANSLSTVTMIPAHDSPLAALTFNSSATKLASASERGTVIRVFSIPEGQRLFEFRRGMKRYVNISSLSFSHEGQFLCASSNTETVHIFKLEQMGPSGGDDAASWTAYVGKMFSAASSYFPAQVSGMMSQDRAFATVHLLTSGQKNVCTLAMIQKLPRLLVATADGQLFIYNIDPLDGGECMLAYKHSAEHCPDSSGPKGPSGGLSADFQRVHTDSSNHVSASFIYLYPGYSEDGGAKKGEVIPEHEFAAGPVCLDDENEFPPVSIQKC</sequence>
<dbReference type="SUPFAM" id="SSF50978">
    <property type="entry name" value="WD40 repeat-like"/>
    <property type="match status" value="1"/>
</dbReference>
<accession>A0A671UH09</accession>
<evidence type="ECO:0000256" key="7">
    <source>
        <dbReference type="ARBA" id="ARBA00025740"/>
    </source>
</evidence>
<dbReference type="InterPro" id="IPR048720">
    <property type="entry name" value="PROPPIN"/>
</dbReference>
<proteinExistence type="inferred from homology"/>
<evidence type="ECO:0000256" key="3">
    <source>
        <dbReference type="ARBA" id="ARBA00022737"/>
    </source>
</evidence>
<evidence type="ECO:0000313" key="8">
    <source>
        <dbReference type="Ensembl" id="ENSSAUP00010013235.1"/>
    </source>
</evidence>
<keyword evidence="5" id="KW-0446">Lipid-binding</keyword>
<dbReference type="PANTHER" id="PTHR11227">
    <property type="entry name" value="WD-REPEAT PROTEIN INTERACTING WITH PHOSPHOINOSIDES WIPI -RELATED"/>
    <property type="match status" value="1"/>
</dbReference>
<reference evidence="8" key="1">
    <citation type="submission" date="2021-04" db="EMBL/GenBank/DDBJ databases">
        <authorList>
            <consortium name="Wellcome Sanger Institute Data Sharing"/>
        </authorList>
    </citation>
    <scope>NUCLEOTIDE SEQUENCE [LARGE SCALE GENOMIC DNA]</scope>
</reference>
<dbReference type="FunFam" id="2.130.10.10:FF:000145">
    <property type="entry name" value="WD repeat domain phosphoinositide-interacting protein 2"/>
    <property type="match status" value="1"/>
</dbReference>
<reference evidence="8" key="3">
    <citation type="submission" date="2025-09" db="UniProtKB">
        <authorList>
            <consortium name="Ensembl"/>
        </authorList>
    </citation>
    <scope>IDENTIFICATION</scope>
</reference>